<dbReference type="RefSeq" id="WP_344282135.1">
    <property type="nucleotide sequence ID" value="NZ_BAAAMR010000136.1"/>
</dbReference>
<reference evidence="1 2" key="1">
    <citation type="journal article" date="2019" name="Int. J. Syst. Evol. Microbiol.">
        <title>The Global Catalogue of Microorganisms (GCM) 10K type strain sequencing project: providing services to taxonomists for standard genome sequencing and annotation.</title>
        <authorList>
            <consortium name="The Broad Institute Genomics Platform"/>
            <consortium name="The Broad Institute Genome Sequencing Center for Infectious Disease"/>
            <person name="Wu L."/>
            <person name="Ma J."/>
        </authorList>
    </citation>
    <scope>NUCLEOTIDE SEQUENCE [LARGE SCALE GENOMIC DNA]</scope>
    <source>
        <strain evidence="1 2">JCM 13850</strain>
    </source>
</reference>
<accession>A0ABN3AFZ7</accession>
<protein>
    <recommendedName>
        <fullName evidence="3">FxLD family lantipeptide</fullName>
    </recommendedName>
</protein>
<evidence type="ECO:0008006" key="3">
    <source>
        <dbReference type="Google" id="ProtNLM"/>
    </source>
</evidence>
<dbReference type="EMBL" id="BAAAMR010000136">
    <property type="protein sequence ID" value="GAA2166510.1"/>
    <property type="molecule type" value="Genomic_DNA"/>
</dbReference>
<dbReference type="Proteomes" id="UP001501020">
    <property type="component" value="Unassembled WGS sequence"/>
</dbReference>
<evidence type="ECO:0000313" key="1">
    <source>
        <dbReference type="EMBL" id="GAA2166510.1"/>
    </source>
</evidence>
<evidence type="ECO:0000313" key="2">
    <source>
        <dbReference type="Proteomes" id="UP001501020"/>
    </source>
</evidence>
<comment type="caution">
    <text evidence="1">The sequence shown here is derived from an EMBL/GenBank/DDBJ whole genome shotgun (WGS) entry which is preliminary data.</text>
</comment>
<organism evidence="1 2">
    <name type="scientific">Actinomadura napierensis</name>
    <dbReference type="NCBI Taxonomy" id="267854"/>
    <lineage>
        <taxon>Bacteria</taxon>
        <taxon>Bacillati</taxon>
        <taxon>Actinomycetota</taxon>
        <taxon>Actinomycetes</taxon>
        <taxon>Streptosporangiales</taxon>
        <taxon>Thermomonosporaceae</taxon>
        <taxon>Actinomadura</taxon>
    </lineage>
</organism>
<proteinExistence type="predicted"/>
<name>A0ABN3AFZ7_9ACTN</name>
<dbReference type="NCBIfam" id="TIGR04363">
    <property type="entry name" value="LD_lanti_pre"/>
    <property type="match status" value="1"/>
</dbReference>
<dbReference type="InterPro" id="IPR027575">
    <property type="entry name" value="LD_lanti_pre"/>
</dbReference>
<keyword evidence="2" id="KW-1185">Reference proteome</keyword>
<sequence length="67" mass="6958">MPQPGITASPMTLAAPALGDRIDDEFELDIRVVVAAHPNGKLMCDTGDGCGSTCQGSACNSYIDDPF</sequence>
<gene>
    <name evidence="1" type="ORF">GCM10009727_86170</name>
</gene>